<keyword evidence="2" id="KW-1185">Reference proteome</keyword>
<evidence type="ECO:0000313" key="2">
    <source>
        <dbReference type="Proteomes" id="UP000032180"/>
    </source>
</evidence>
<reference evidence="2" key="2">
    <citation type="submission" date="2013-12" db="EMBL/GenBank/DDBJ databases">
        <authorList>
            <person name="Yu Y."/>
            <person name="Lee S."/>
            <person name="de Baynast K."/>
            <person name="Wissotski M."/>
            <person name="Liu L."/>
            <person name="Talag J."/>
            <person name="Goicoechea J."/>
            <person name="Angelova A."/>
            <person name="Jetty R."/>
            <person name="Kudrna D."/>
            <person name="Golser W."/>
            <person name="Rivera L."/>
            <person name="Zhang J."/>
            <person name="Wing R."/>
        </authorList>
    </citation>
    <scope>NUCLEOTIDE SEQUENCE</scope>
</reference>
<name>A0A0D9W4D1_9ORYZ</name>
<organism evidence="1 2">
    <name type="scientific">Leersia perrieri</name>
    <dbReference type="NCBI Taxonomy" id="77586"/>
    <lineage>
        <taxon>Eukaryota</taxon>
        <taxon>Viridiplantae</taxon>
        <taxon>Streptophyta</taxon>
        <taxon>Embryophyta</taxon>
        <taxon>Tracheophyta</taxon>
        <taxon>Spermatophyta</taxon>
        <taxon>Magnoliopsida</taxon>
        <taxon>Liliopsida</taxon>
        <taxon>Poales</taxon>
        <taxon>Poaceae</taxon>
        <taxon>BOP clade</taxon>
        <taxon>Oryzoideae</taxon>
        <taxon>Oryzeae</taxon>
        <taxon>Oryzinae</taxon>
        <taxon>Leersia</taxon>
    </lineage>
</organism>
<evidence type="ECO:0000313" key="1">
    <source>
        <dbReference type="EnsemblPlants" id="LPERR04G07700.1"/>
    </source>
</evidence>
<dbReference type="EnsemblPlants" id="LPERR04G07700.1">
    <property type="protein sequence ID" value="LPERR04G07700.1"/>
    <property type="gene ID" value="LPERR04G07700"/>
</dbReference>
<dbReference type="AlphaFoldDB" id="A0A0D9W4D1"/>
<accession>A0A0D9W4D1</accession>
<reference evidence="1" key="3">
    <citation type="submission" date="2015-04" db="UniProtKB">
        <authorList>
            <consortium name="EnsemblPlants"/>
        </authorList>
    </citation>
    <scope>IDENTIFICATION</scope>
</reference>
<sequence>MTLFSNSPRRSLFTDLVDLRYGILLFDSMAFAGEEERPLSRMLPMATDGFQLRMEGLHVQEDDPFK</sequence>
<reference evidence="1 2" key="1">
    <citation type="submission" date="2012-08" db="EMBL/GenBank/DDBJ databases">
        <title>Oryza genome evolution.</title>
        <authorList>
            <person name="Wing R.A."/>
        </authorList>
    </citation>
    <scope>NUCLEOTIDE SEQUENCE</scope>
</reference>
<dbReference type="Proteomes" id="UP000032180">
    <property type="component" value="Chromosome 4"/>
</dbReference>
<dbReference type="Gramene" id="LPERR04G07700.1">
    <property type="protein sequence ID" value="LPERR04G07700.1"/>
    <property type="gene ID" value="LPERR04G07700"/>
</dbReference>
<dbReference type="HOGENOM" id="CLU_2834816_0_0_1"/>
<proteinExistence type="predicted"/>
<protein>
    <submittedName>
        <fullName evidence="1">Uncharacterized protein</fullName>
    </submittedName>
</protein>